<feature type="region of interest" description="Disordered" evidence="4">
    <location>
        <begin position="257"/>
        <end position="276"/>
    </location>
</feature>
<dbReference type="GO" id="GO:0000812">
    <property type="term" value="C:Swr1 complex"/>
    <property type="evidence" value="ECO:0007669"/>
    <property type="project" value="UniProtKB-UniRule"/>
</dbReference>
<gene>
    <name evidence="3" type="primary">YAF9</name>
    <name evidence="6" type="ORF">K432DRAFT_336052</name>
</gene>
<organism evidence="6 7">
    <name type="scientific">Lepidopterella palustris CBS 459.81</name>
    <dbReference type="NCBI Taxonomy" id="1314670"/>
    <lineage>
        <taxon>Eukaryota</taxon>
        <taxon>Fungi</taxon>
        <taxon>Dikarya</taxon>
        <taxon>Ascomycota</taxon>
        <taxon>Pezizomycotina</taxon>
        <taxon>Dothideomycetes</taxon>
        <taxon>Pleosporomycetidae</taxon>
        <taxon>Mytilinidiales</taxon>
        <taxon>Argynnaceae</taxon>
        <taxon>Lepidopterella</taxon>
    </lineage>
</organism>
<comment type="subunit">
    <text evidence="3">Component of the SWR1 chromatin-remodeling complex and of the NuA4 histone acetyltransferase complex.</text>
</comment>
<dbReference type="GO" id="GO:0006325">
    <property type="term" value="P:chromatin organization"/>
    <property type="evidence" value="ECO:0007669"/>
    <property type="project" value="UniProtKB-KW"/>
</dbReference>
<evidence type="ECO:0000313" key="6">
    <source>
        <dbReference type="EMBL" id="OCK76226.1"/>
    </source>
</evidence>
<dbReference type="OrthoDB" id="16041at2759"/>
<comment type="subcellular location">
    <subcellularLocation>
        <location evidence="3">Nucleus</location>
    </subcellularLocation>
    <subcellularLocation>
        <location evidence="3">Cytoplasm</location>
    </subcellularLocation>
</comment>
<dbReference type="PROSITE" id="PS51037">
    <property type="entry name" value="YEATS"/>
    <property type="match status" value="1"/>
</dbReference>
<accession>A0A8E2E2Z2</accession>
<dbReference type="InterPro" id="IPR038704">
    <property type="entry name" value="YEAST_sf"/>
</dbReference>
<keyword evidence="3" id="KW-0156">Chromatin regulator</keyword>
<keyword evidence="3" id="KW-0804">Transcription</keyword>
<dbReference type="AlphaFoldDB" id="A0A8E2E2Z2"/>
<dbReference type="EMBL" id="KV745230">
    <property type="protein sequence ID" value="OCK76226.1"/>
    <property type="molecule type" value="Genomic_DNA"/>
</dbReference>
<dbReference type="Gene3D" id="2.60.40.1970">
    <property type="entry name" value="YEATS domain"/>
    <property type="match status" value="1"/>
</dbReference>
<keyword evidence="3" id="KW-0175">Coiled coil</keyword>
<reference evidence="6 7" key="1">
    <citation type="journal article" date="2016" name="Nat. Commun.">
        <title>Ectomycorrhizal ecology is imprinted in the genome of the dominant symbiotic fungus Cenococcum geophilum.</title>
        <authorList>
            <consortium name="DOE Joint Genome Institute"/>
            <person name="Peter M."/>
            <person name="Kohler A."/>
            <person name="Ohm R.A."/>
            <person name="Kuo A."/>
            <person name="Krutzmann J."/>
            <person name="Morin E."/>
            <person name="Arend M."/>
            <person name="Barry K.W."/>
            <person name="Binder M."/>
            <person name="Choi C."/>
            <person name="Clum A."/>
            <person name="Copeland A."/>
            <person name="Grisel N."/>
            <person name="Haridas S."/>
            <person name="Kipfer T."/>
            <person name="LaButti K."/>
            <person name="Lindquist E."/>
            <person name="Lipzen A."/>
            <person name="Maire R."/>
            <person name="Meier B."/>
            <person name="Mihaltcheva S."/>
            <person name="Molinier V."/>
            <person name="Murat C."/>
            <person name="Poggeler S."/>
            <person name="Quandt C.A."/>
            <person name="Sperisen C."/>
            <person name="Tritt A."/>
            <person name="Tisserant E."/>
            <person name="Crous P.W."/>
            <person name="Henrissat B."/>
            <person name="Nehls U."/>
            <person name="Egli S."/>
            <person name="Spatafora J.W."/>
            <person name="Grigoriev I.V."/>
            <person name="Martin F.M."/>
        </authorList>
    </citation>
    <scope>NUCLEOTIDE SEQUENCE [LARGE SCALE GENOMIC DNA]</scope>
    <source>
        <strain evidence="6 7">CBS 459.81</strain>
    </source>
</reference>
<protein>
    <recommendedName>
        <fullName evidence="3">Protein AF-9 homolog</fullName>
    </recommendedName>
</protein>
<keyword evidence="3" id="KW-0010">Activator</keyword>
<evidence type="ECO:0000256" key="3">
    <source>
        <dbReference type="RuleBase" id="RU367117"/>
    </source>
</evidence>
<dbReference type="GO" id="GO:0005737">
    <property type="term" value="C:cytoplasm"/>
    <property type="evidence" value="ECO:0007669"/>
    <property type="project" value="UniProtKB-SubCell"/>
</dbReference>
<dbReference type="GO" id="GO:0006281">
    <property type="term" value="P:DNA repair"/>
    <property type="evidence" value="ECO:0007669"/>
    <property type="project" value="UniProtKB-UniRule"/>
</dbReference>
<name>A0A8E2E2Z2_9PEZI</name>
<evidence type="ECO:0000256" key="1">
    <source>
        <dbReference type="ARBA" id="ARBA00023242"/>
    </source>
</evidence>
<dbReference type="InterPro" id="IPR005033">
    <property type="entry name" value="YEATS"/>
</dbReference>
<feature type="domain" description="YEATS" evidence="5">
    <location>
        <begin position="9"/>
        <end position="165"/>
    </location>
</feature>
<evidence type="ECO:0000313" key="7">
    <source>
        <dbReference type="Proteomes" id="UP000250266"/>
    </source>
</evidence>
<proteinExistence type="inferred from homology"/>
<comment type="function">
    <text evidence="3">Component of the SWR1 complex which mediates the ATP-dependent exchange of histone H2A for an H2A variant leading to transcriptional regulation of selected genes by chromatin remodeling. Component of the NuA4 histone acetyltransferase complex which is involved in transcriptional activation of selected genes principally by acetylation of nucleosomal histones H4 and H2A. The NuA4 complex is also involved in DNA repair. Yaf9 may also be required for viability in conditions in which the structural integrity of the spindle is compromised.</text>
</comment>
<keyword evidence="3" id="KW-0234">DNA repair</keyword>
<dbReference type="GO" id="GO:0006355">
    <property type="term" value="P:regulation of DNA-templated transcription"/>
    <property type="evidence" value="ECO:0007669"/>
    <property type="project" value="InterPro"/>
</dbReference>
<evidence type="ECO:0000259" key="5">
    <source>
        <dbReference type="PROSITE" id="PS51037"/>
    </source>
</evidence>
<evidence type="ECO:0000256" key="2">
    <source>
        <dbReference type="PROSITE-ProRule" id="PRU00376"/>
    </source>
</evidence>
<keyword evidence="1 2" id="KW-0539">Nucleus</keyword>
<dbReference type="InterPro" id="IPR055129">
    <property type="entry name" value="YEATS_dom"/>
</dbReference>
<evidence type="ECO:0000256" key="4">
    <source>
        <dbReference type="SAM" id="MobiDB-lite"/>
    </source>
</evidence>
<keyword evidence="7" id="KW-1185">Reference proteome</keyword>
<keyword evidence="3" id="KW-0227">DNA damage</keyword>
<comment type="domain">
    <text evidence="3">The coiled-coil domain is required for assembly into the NuA4 complex.</text>
</comment>
<dbReference type="PANTHER" id="PTHR23195">
    <property type="entry name" value="YEATS DOMAIN"/>
    <property type="match status" value="1"/>
</dbReference>
<feature type="region of interest" description="Disordered" evidence="4">
    <location>
        <begin position="175"/>
        <end position="216"/>
    </location>
</feature>
<keyword evidence="3" id="KW-0805">Transcription regulation</keyword>
<sequence>MPAPSNQKRVKGKRITRNLIIGSVAYTLPPVGDPTRPKGIPDDHTKRWKIYVHQPEGDPDITVWLDKVTFELHESFENHLRTVVNPPFEINETGWGGFNMRVRLYFKPIVGEKAAYRPHTLQLEPWGDDDQKAKQEAEGMVRSEICEVVEFNEPYEALFDALTSESQWDYLSKGGKRSASALGSNGRPKRGMPGSNERSAQLPERGGDGVAFSQEQEEIEVQKIKDRMAEVDKQYEEEIAKRDAIAKRLAEIRADLGPDIAKKALQKPSSDRSRRR</sequence>
<dbReference type="Pfam" id="PF03366">
    <property type="entry name" value="YEATS"/>
    <property type="match status" value="1"/>
</dbReference>
<keyword evidence="3" id="KW-0963">Cytoplasm</keyword>
<dbReference type="Proteomes" id="UP000250266">
    <property type="component" value="Unassembled WGS sequence"/>
</dbReference>
<comment type="similarity">
    <text evidence="3">Belongs to the YAF9 family.</text>
</comment>